<evidence type="ECO:0000313" key="2">
    <source>
        <dbReference type="Proteomes" id="UP000276133"/>
    </source>
</evidence>
<proteinExistence type="predicted"/>
<evidence type="ECO:0000313" key="1">
    <source>
        <dbReference type="EMBL" id="RNA44612.1"/>
    </source>
</evidence>
<dbReference type="EMBL" id="REGN01000082">
    <property type="protein sequence ID" value="RNA44612.1"/>
    <property type="molecule type" value="Genomic_DNA"/>
</dbReference>
<protein>
    <submittedName>
        <fullName evidence="1">Uncharacterized protein</fullName>
    </submittedName>
</protein>
<accession>A0A3M7T975</accession>
<sequence>MYCRITAVGLWDRPPEDIVHSKNDSPFYENRVLEFHIKHIEFLKKSSTQQCSLISNSSSTFPFPTGIVEEQSKKERVEEQNAYKLVLICTVNENQMCMLALNKLS</sequence>
<dbReference type="AlphaFoldDB" id="A0A3M7T975"/>
<comment type="caution">
    <text evidence="1">The sequence shown here is derived from an EMBL/GenBank/DDBJ whole genome shotgun (WGS) entry which is preliminary data.</text>
</comment>
<organism evidence="1 2">
    <name type="scientific">Brachionus plicatilis</name>
    <name type="common">Marine rotifer</name>
    <name type="synonym">Brachionus muelleri</name>
    <dbReference type="NCBI Taxonomy" id="10195"/>
    <lineage>
        <taxon>Eukaryota</taxon>
        <taxon>Metazoa</taxon>
        <taxon>Spiralia</taxon>
        <taxon>Gnathifera</taxon>
        <taxon>Rotifera</taxon>
        <taxon>Eurotatoria</taxon>
        <taxon>Monogononta</taxon>
        <taxon>Pseudotrocha</taxon>
        <taxon>Ploima</taxon>
        <taxon>Brachionidae</taxon>
        <taxon>Brachionus</taxon>
    </lineage>
</organism>
<gene>
    <name evidence="1" type="ORF">BpHYR1_035205</name>
</gene>
<reference evidence="1 2" key="1">
    <citation type="journal article" date="2018" name="Sci. Rep.">
        <title>Genomic signatures of local adaptation to the degree of environmental predictability in rotifers.</title>
        <authorList>
            <person name="Franch-Gras L."/>
            <person name="Hahn C."/>
            <person name="Garcia-Roger E.M."/>
            <person name="Carmona M.J."/>
            <person name="Serra M."/>
            <person name="Gomez A."/>
        </authorList>
    </citation>
    <scope>NUCLEOTIDE SEQUENCE [LARGE SCALE GENOMIC DNA]</scope>
    <source>
        <strain evidence="1">HYR1</strain>
    </source>
</reference>
<name>A0A3M7T975_BRAPC</name>
<dbReference type="Proteomes" id="UP000276133">
    <property type="component" value="Unassembled WGS sequence"/>
</dbReference>
<keyword evidence="2" id="KW-1185">Reference proteome</keyword>